<keyword evidence="1" id="KW-0472">Membrane</keyword>
<dbReference type="SUPFAM" id="SSF53822">
    <property type="entry name" value="Periplasmic binding protein-like I"/>
    <property type="match status" value="1"/>
</dbReference>
<keyword evidence="3" id="KW-1185">Reference proteome</keyword>
<comment type="caution">
    <text evidence="2">The sequence shown here is derived from an EMBL/GenBank/DDBJ whole genome shotgun (WGS) entry which is preliminary data.</text>
</comment>
<reference evidence="2 3" key="1">
    <citation type="journal article" date="2016" name="Nat. Commun.">
        <title>Extremotolerant tardigrade genome and improved radiotolerance of human cultured cells by tardigrade-unique protein.</title>
        <authorList>
            <person name="Hashimoto T."/>
            <person name="Horikawa D.D."/>
            <person name="Saito Y."/>
            <person name="Kuwahara H."/>
            <person name="Kozuka-Hata H."/>
            <person name="Shin-I T."/>
            <person name="Minakuchi Y."/>
            <person name="Ohishi K."/>
            <person name="Motoyama A."/>
            <person name="Aizu T."/>
            <person name="Enomoto A."/>
            <person name="Kondo K."/>
            <person name="Tanaka S."/>
            <person name="Hara Y."/>
            <person name="Koshikawa S."/>
            <person name="Sagara H."/>
            <person name="Miura T."/>
            <person name="Yokobori S."/>
            <person name="Miyagawa K."/>
            <person name="Suzuki Y."/>
            <person name="Kubo T."/>
            <person name="Oyama M."/>
            <person name="Kohara Y."/>
            <person name="Fujiyama A."/>
            <person name="Arakawa K."/>
            <person name="Katayama T."/>
            <person name="Toyoda A."/>
            <person name="Kunieda T."/>
        </authorList>
    </citation>
    <scope>NUCLEOTIDE SEQUENCE [LARGE SCALE GENOMIC DNA]</scope>
    <source>
        <strain evidence="2 3">YOKOZUNA-1</strain>
    </source>
</reference>
<feature type="transmembrane region" description="Helical" evidence="1">
    <location>
        <begin position="121"/>
        <end position="143"/>
    </location>
</feature>
<evidence type="ECO:0000313" key="2">
    <source>
        <dbReference type="EMBL" id="GAV06058.1"/>
    </source>
</evidence>
<dbReference type="EMBL" id="BDGG01000013">
    <property type="protein sequence ID" value="GAV06058.1"/>
    <property type="molecule type" value="Genomic_DNA"/>
</dbReference>
<name>A0A1D1W1R3_RAMVA</name>
<organism evidence="2 3">
    <name type="scientific">Ramazzottius varieornatus</name>
    <name type="common">Water bear</name>
    <name type="synonym">Tardigrade</name>
    <dbReference type="NCBI Taxonomy" id="947166"/>
    <lineage>
        <taxon>Eukaryota</taxon>
        <taxon>Metazoa</taxon>
        <taxon>Ecdysozoa</taxon>
        <taxon>Tardigrada</taxon>
        <taxon>Eutardigrada</taxon>
        <taxon>Parachela</taxon>
        <taxon>Hypsibioidea</taxon>
        <taxon>Ramazzottiidae</taxon>
        <taxon>Ramazzottius</taxon>
    </lineage>
</organism>
<proteinExistence type="predicted"/>
<accession>A0A1D1W1R3</accession>
<keyword evidence="1" id="KW-0812">Transmembrane</keyword>
<gene>
    <name evidence="2" type="primary">RvY_16097</name>
    <name evidence="2" type="synonym">RvY_16097.1</name>
    <name evidence="2" type="ORF">RvY_16097-1</name>
</gene>
<evidence type="ECO:0000313" key="3">
    <source>
        <dbReference type="Proteomes" id="UP000186922"/>
    </source>
</evidence>
<dbReference type="Proteomes" id="UP000186922">
    <property type="component" value="Unassembled WGS sequence"/>
</dbReference>
<protein>
    <submittedName>
        <fullName evidence="2">Uncharacterized protein</fullName>
    </submittedName>
</protein>
<dbReference type="InterPro" id="IPR028082">
    <property type="entry name" value="Peripla_BP_I"/>
</dbReference>
<dbReference type="AlphaFoldDB" id="A0A1D1W1R3"/>
<keyword evidence="1" id="KW-1133">Transmembrane helix</keyword>
<sequence>MFSNWTQVLAQSSSSNSSNLIQMVSRRETSFLSAMFRSRTFKTAAGEVYIDRTGSRRGPTSVSQYDRTTGELTVIWVSRPGTYESEQLRQPFWLLGHPPANSPVCGFLGEKCQETDDMTKVFTVAFSTTAILVSCGCSGMCLWMKYLRRKVSTDVCFSTKMTKKPFLFLVSGERKGHPRRRFSAFCSKTFIFERPLGKIPCLIIARRIS</sequence>
<evidence type="ECO:0000256" key="1">
    <source>
        <dbReference type="SAM" id="Phobius"/>
    </source>
</evidence>